<evidence type="ECO:0000256" key="1">
    <source>
        <dbReference type="SAM" id="MobiDB-lite"/>
    </source>
</evidence>
<feature type="compositionally biased region" description="Gly residues" evidence="1">
    <location>
        <begin position="46"/>
        <end position="56"/>
    </location>
</feature>
<feature type="region of interest" description="Disordered" evidence="1">
    <location>
        <begin position="620"/>
        <end position="715"/>
    </location>
</feature>
<dbReference type="Pfam" id="PF23081">
    <property type="entry name" value="HTH_KIF26A_B_1st"/>
    <property type="match status" value="1"/>
</dbReference>
<feature type="region of interest" description="Disordered" evidence="1">
    <location>
        <begin position="1"/>
        <end position="160"/>
    </location>
</feature>
<dbReference type="PANTHER" id="PTHR21608:SF7">
    <property type="entry name" value="KINESIN-LIKE PROTEIN CG14535"/>
    <property type="match status" value="1"/>
</dbReference>
<dbReference type="InterPro" id="IPR057090">
    <property type="entry name" value="HTH_KIF26A_B_1st"/>
</dbReference>
<evidence type="ECO:0000259" key="2">
    <source>
        <dbReference type="Pfam" id="PF23081"/>
    </source>
</evidence>
<feature type="compositionally biased region" description="Basic residues" evidence="1">
    <location>
        <begin position="677"/>
        <end position="686"/>
    </location>
</feature>
<evidence type="ECO:0000313" key="4">
    <source>
        <dbReference type="RefSeq" id="XP_035824100.1"/>
    </source>
</evidence>
<dbReference type="Proteomes" id="UP000694888">
    <property type="component" value="Unplaced"/>
</dbReference>
<keyword evidence="3" id="KW-1185">Reference proteome</keyword>
<name>A0ABM1VNV8_APLCA</name>
<dbReference type="PANTHER" id="PTHR21608">
    <property type="entry name" value="KINESIN-LIKE PROTEIN CG14535"/>
    <property type="match status" value="1"/>
</dbReference>
<feature type="region of interest" description="Disordered" evidence="1">
    <location>
        <begin position="317"/>
        <end position="341"/>
    </location>
</feature>
<feature type="compositionally biased region" description="Low complexity" evidence="1">
    <location>
        <begin position="644"/>
        <end position="659"/>
    </location>
</feature>
<reference evidence="4" key="1">
    <citation type="submission" date="2025-08" db="UniProtKB">
        <authorList>
            <consortium name="RefSeq"/>
        </authorList>
    </citation>
    <scope>IDENTIFICATION</scope>
</reference>
<feature type="compositionally biased region" description="Basic and acidic residues" evidence="1">
    <location>
        <begin position="105"/>
        <end position="126"/>
    </location>
</feature>
<evidence type="ECO:0000313" key="3">
    <source>
        <dbReference type="Proteomes" id="UP000694888"/>
    </source>
</evidence>
<dbReference type="GeneID" id="101851541"/>
<sequence>MERARPSRSSIPTFVRSKGRVHSPSQDKNNGSGGYHSPARGDRGDGSGGGGGGGGSFHQSSSRHEYAVPHSPSRKEKGSGNQGRHSSPRPQRYAGHHHQATNGHTEFREDRSLCSRSRGTPERGRSSEGSGSARNGHHVAMSSTAQHHQVPKHRSSSGGRYHANVAQVKRNDMCSRAFQEEPLERSVIGCESAPETTDPVFSENAANPTSDFDDQSNGQTGGVKADHYGFTAMQGVSHVPGTDTADNFIDSETNRKVGIISGYSLDDNIVDECQNGAHPEEDVFEDDTLKQALPQGDSGVQNEMALTQNQQGNCVQARQGGPCRSSQVSKDAPAHVSSGVDYPIRGTMSPLTNKVAVKRSIGPVDEVSFVFGRPASPMMSGEQVMRCSSPQMKNLGLARCMSPSTGRYVSGYSSRPMSPSSDVLPVRRALSSGGQPDRRVMSPPPVLGVGTAAEARIHQHGGICCEHCNSCLVELKRQALRLMFPENGSGLAQSIRLDNIGERLVLPELYERWYSRTGQCSVCETPVSQLRQEAVAMVQSIQLAQSTAMPTNIPALVGSCGLMQQRRNRYANRAGKPPPGPYTSSSSSSLSSVPIAAQAQAYLEQNVRAFMNPKKYSQMIAGRGPGSSPNDVIYDTPTSPAPLSDVSETASSSSSTPSSGGHHYQHIGNSSSGSSSHQHHLNHHHLLQQQQQQQQQQQYHHQQWPGQAQPMSGGPLIHYQQHQHVPLRSLSSPSPVSSPTSPIPVPSAAVSFFAR</sequence>
<proteinExistence type="predicted"/>
<organism evidence="3 4">
    <name type="scientific">Aplysia californica</name>
    <name type="common">California sea hare</name>
    <dbReference type="NCBI Taxonomy" id="6500"/>
    <lineage>
        <taxon>Eukaryota</taxon>
        <taxon>Metazoa</taxon>
        <taxon>Spiralia</taxon>
        <taxon>Lophotrochozoa</taxon>
        <taxon>Mollusca</taxon>
        <taxon>Gastropoda</taxon>
        <taxon>Heterobranchia</taxon>
        <taxon>Euthyneura</taxon>
        <taxon>Tectipleura</taxon>
        <taxon>Aplysiida</taxon>
        <taxon>Aplysioidea</taxon>
        <taxon>Aplysiidae</taxon>
        <taxon>Aplysia</taxon>
    </lineage>
</organism>
<feature type="compositionally biased region" description="Basic and acidic residues" evidence="1">
    <location>
        <begin position="62"/>
        <end position="78"/>
    </location>
</feature>
<protein>
    <submittedName>
        <fullName evidence="4">Uncharacterized protein LOC101851541</fullName>
    </submittedName>
</protein>
<feature type="compositionally biased region" description="Low complexity" evidence="1">
    <location>
        <begin position="687"/>
        <end position="703"/>
    </location>
</feature>
<dbReference type="RefSeq" id="XP_035824100.1">
    <property type="nucleotide sequence ID" value="XM_035968207.1"/>
</dbReference>
<dbReference type="InterPro" id="IPR027640">
    <property type="entry name" value="Kinesin-like_fam"/>
</dbReference>
<feature type="domain" description="Kinesin-like protein KIF26A/B helical" evidence="2">
    <location>
        <begin position="462"/>
        <end position="546"/>
    </location>
</feature>
<gene>
    <name evidence="4" type="primary">LOC101851541</name>
</gene>
<accession>A0ABM1VNV8</accession>